<feature type="transmembrane region" description="Helical" evidence="1">
    <location>
        <begin position="181"/>
        <end position="197"/>
    </location>
</feature>
<evidence type="ECO:0000313" key="2">
    <source>
        <dbReference type="EMBL" id="AYD89296.1"/>
    </source>
</evidence>
<keyword evidence="1" id="KW-0812">Transmembrane</keyword>
<evidence type="ECO:0000256" key="1">
    <source>
        <dbReference type="SAM" id="Phobius"/>
    </source>
</evidence>
<name>A0ABM6Z212_9ACTO</name>
<dbReference type="Proteomes" id="UP000273001">
    <property type="component" value="Chromosome"/>
</dbReference>
<dbReference type="InterPro" id="IPR050882">
    <property type="entry name" value="Prepilin_peptidase/N-MTase"/>
</dbReference>
<feature type="transmembrane region" description="Helical" evidence="1">
    <location>
        <begin position="102"/>
        <end position="126"/>
    </location>
</feature>
<feature type="transmembrane region" description="Helical" evidence="1">
    <location>
        <begin position="146"/>
        <end position="169"/>
    </location>
</feature>
<keyword evidence="3" id="KW-1185">Reference proteome</keyword>
<dbReference type="PANTHER" id="PTHR30487">
    <property type="entry name" value="TYPE 4 PREPILIN-LIKE PROTEINS LEADER PEPTIDE-PROCESSING ENZYME"/>
    <property type="match status" value="1"/>
</dbReference>
<evidence type="ECO:0000313" key="3">
    <source>
        <dbReference type="Proteomes" id="UP000273001"/>
    </source>
</evidence>
<keyword evidence="1" id="KW-0472">Membrane</keyword>
<dbReference type="EMBL" id="CP032514">
    <property type="protein sequence ID" value="AYD89296.1"/>
    <property type="molecule type" value="Genomic_DNA"/>
</dbReference>
<sequence length="198" mass="19977">MSPPHVRARWLLAPLPQAVLSVCLVAAFLGWGLQAHAPTQTLLALPVVTLLASACSVDAVCHRLPNRLLGATGTWLVGAAALTALTRILACGTAPADAVWPAARALLCAVGASGVLLVMAVLPSGLGLGDVKLGAVLGGWLGQLSAAAAVTGLVLGFLLGGVAAGLLIVTRRADRRDHLALGPYLATGGWLAWILTLA</sequence>
<dbReference type="PANTHER" id="PTHR30487:SF0">
    <property type="entry name" value="PREPILIN LEADER PEPTIDASE_N-METHYLTRANSFERASE-RELATED"/>
    <property type="match status" value="1"/>
</dbReference>
<reference evidence="2 3" key="1">
    <citation type="submission" date="2018-09" db="EMBL/GenBank/DDBJ databases">
        <authorList>
            <person name="Li J."/>
        </authorList>
    </citation>
    <scope>NUCLEOTIDE SEQUENCE [LARGE SCALE GENOMIC DNA]</scope>
    <source>
        <strain evidence="2 3">2129</strain>
    </source>
</reference>
<proteinExistence type="predicted"/>
<keyword evidence="1" id="KW-1133">Transmembrane helix</keyword>
<accession>A0ABM6Z212</accession>
<organism evidence="2 3">
    <name type="scientific">Actinomyces lilanjuaniae</name>
    <dbReference type="NCBI Taxonomy" id="2321394"/>
    <lineage>
        <taxon>Bacteria</taxon>
        <taxon>Bacillati</taxon>
        <taxon>Actinomycetota</taxon>
        <taxon>Actinomycetes</taxon>
        <taxon>Actinomycetales</taxon>
        <taxon>Actinomycetaceae</taxon>
        <taxon>Actinomyces</taxon>
    </lineage>
</organism>
<gene>
    <name evidence="2" type="ORF">D5R93_03110</name>
</gene>
<protein>
    <submittedName>
        <fullName evidence="2">Prepilin peptidase</fullName>
    </submittedName>
</protein>
<feature type="transmembrane region" description="Helical" evidence="1">
    <location>
        <begin position="68"/>
        <end position="90"/>
    </location>
</feature>